<comment type="catalytic activity">
    <reaction evidence="15">
        <text>O-phospho-L-tyrosyl-[protein] + H2O = L-tyrosyl-[protein] + phosphate</text>
        <dbReference type="Rhea" id="RHEA:10684"/>
        <dbReference type="Rhea" id="RHEA-COMP:10136"/>
        <dbReference type="Rhea" id="RHEA-COMP:20101"/>
        <dbReference type="ChEBI" id="CHEBI:15377"/>
        <dbReference type="ChEBI" id="CHEBI:43474"/>
        <dbReference type="ChEBI" id="CHEBI:46858"/>
        <dbReference type="ChEBI" id="CHEBI:61978"/>
        <dbReference type="EC" id="3.1.3.48"/>
    </reaction>
</comment>
<keyword evidence="26" id="KW-1185">Reference proteome</keyword>
<dbReference type="PROSITE" id="PS00383">
    <property type="entry name" value="TYR_PHOSPHATASE_1"/>
    <property type="match status" value="1"/>
</dbReference>
<dbReference type="Pfam" id="PF00041">
    <property type="entry name" value="fn3"/>
    <property type="match status" value="2"/>
</dbReference>
<dbReference type="SUPFAM" id="SSF49265">
    <property type="entry name" value="Fibronectin type III"/>
    <property type="match status" value="2"/>
</dbReference>
<feature type="domain" description="Tyrosine-protein phosphatase" evidence="20">
    <location>
        <begin position="1182"/>
        <end position="1449"/>
    </location>
</feature>
<dbReference type="SUPFAM" id="SSF49899">
    <property type="entry name" value="Concanavalin A-like lectins/glucanases"/>
    <property type="match status" value="1"/>
</dbReference>
<comment type="similarity">
    <text evidence="2">Belongs to the protein-tyrosine phosphatase family. Receptor class 2B subfamily.</text>
</comment>
<dbReference type="SMART" id="SM00194">
    <property type="entry name" value="PTPc"/>
    <property type="match status" value="3"/>
</dbReference>
<dbReference type="GO" id="GO:0016020">
    <property type="term" value="C:membrane"/>
    <property type="evidence" value="ECO:0007669"/>
    <property type="project" value="UniProtKB-SubCell"/>
</dbReference>
<dbReference type="PROSITE" id="PS50055">
    <property type="entry name" value="TYR_PHOSPHATASE_PTP"/>
    <property type="match status" value="3"/>
</dbReference>
<evidence type="ECO:0000256" key="3">
    <source>
        <dbReference type="ARBA" id="ARBA00013064"/>
    </source>
</evidence>
<keyword evidence="7" id="KW-0378">Hydrolase</keyword>
<keyword evidence="12" id="KW-0675">Receptor</keyword>
<dbReference type="InterPro" id="IPR050348">
    <property type="entry name" value="Protein-Tyr_Phosphatase"/>
</dbReference>
<evidence type="ECO:0000259" key="22">
    <source>
        <dbReference type="PROSITE" id="PS50060"/>
    </source>
</evidence>
<protein>
    <recommendedName>
        <fullName evidence="17">Tyrosine-protein phosphatase non-receptor type 20</fullName>
        <ecNumber evidence="3">3.1.3.48</ecNumber>
    </recommendedName>
</protein>
<evidence type="ECO:0000259" key="20">
    <source>
        <dbReference type="PROSITE" id="PS50055"/>
    </source>
</evidence>
<dbReference type="PRINTS" id="PR00700">
    <property type="entry name" value="PRTYPHPHTASE"/>
</dbReference>
<gene>
    <name evidence="25" type="ORF">GSOID_T00005229001</name>
</gene>
<evidence type="ECO:0000256" key="6">
    <source>
        <dbReference type="ARBA" id="ARBA00022737"/>
    </source>
</evidence>
<dbReference type="InterPro" id="IPR016130">
    <property type="entry name" value="Tyr_Pase_AS"/>
</dbReference>
<dbReference type="InterPro" id="IPR000387">
    <property type="entry name" value="Tyr_Pase_dom"/>
</dbReference>
<keyword evidence="14" id="KW-0393">Immunoglobulin domain</keyword>
<evidence type="ECO:0000259" key="21">
    <source>
        <dbReference type="PROSITE" id="PS50056"/>
    </source>
</evidence>
<comment type="function">
    <text evidence="16">Tyrosine-protein phosphatase targeted to sites of actin polymerization in response of varied extracellular stimuli. Has tyrosine phosphatase activity towards various tyrosyl phosphorylated substrates.</text>
</comment>
<dbReference type="EC" id="3.1.3.48" evidence="3"/>
<dbReference type="InterPro" id="IPR003595">
    <property type="entry name" value="Tyr_Pase_cat"/>
</dbReference>
<evidence type="ECO:0000256" key="18">
    <source>
        <dbReference type="SAM" id="MobiDB-lite"/>
    </source>
</evidence>
<keyword evidence="11" id="KW-1015">Disulfide bond</keyword>
<evidence type="ECO:0000313" key="26">
    <source>
        <dbReference type="Proteomes" id="UP000001307"/>
    </source>
</evidence>
<dbReference type="SUPFAM" id="SSF48726">
    <property type="entry name" value="Immunoglobulin"/>
    <property type="match status" value="1"/>
</dbReference>
<dbReference type="SUPFAM" id="SSF52799">
    <property type="entry name" value="(Phosphotyrosine protein) phosphatases II"/>
    <property type="match status" value="3"/>
</dbReference>
<evidence type="ECO:0000256" key="12">
    <source>
        <dbReference type="ARBA" id="ARBA00023170"/>
    </source>
</evidence>
<dbReference type="PROSITE" id="PS50056">
    <property type="entry name" value="TYR_PHOSPHATASE_2"/>
    <property type="match status" value="3"/>
</dbReference>
<evidence type="ECO:0000256" key="5">
    <source>
        <dbReference type="ARBA" id="ARBA00022729"/>
    </source>
</evidence>
<feature type="domain" description="Fibronectin type-III" evidence="24">
    <location>
        <begin position="493"/>
        <end position="598"/>
    </location>
</feature>
<dbReference type="InterPro" id="IPR057598">
    <property type="entry name" value="Fn3_PTPRU"/>
</dbReference>
<dbReference type="SMART" id="SM00137">
    <property type="entry name" value="MAM"/>
    <property type="match status" value="1"/>
</dbReference>
<feature type="domain" description="Tyrosine-protein phosphatase" evidence="20">
    <location>
        <begin position="898"/>
        <end position="1152"/>
    </location>
</feature>
<dbReference type="InterPro" id="IPR013320">
    <property type="entry name" value="ConA-like_dom_sf"/>
</dbReference>
<evidence type="ECO:0000256" key="14">
    <source>
        <dbReference type="ARBA" id="ARBA00023319"/>
    </source>
</evidence>
<keyword evidence="8" id="KW-0904">Protein phosphatase</keyword>
<comment type="subcellular location">
    <subcellularLocation>
        <location evidence="1">Membrane</location>
        <topology evidence="1">Single-pass type I membrane protein</topology>
    </subcellularLocation>
</comment>
<dbReference type="Pfam" id="PF23144">
    <property type="entry name" value="Fn3_PTPRU"/>
    <property type="match status" value="1"/>
</dbReference>
<proteinExistence type="inferred from homology"/>
<keyword evidence="10" id="KW-0472">Membrane</keyword>
<evidence type="ECO:0000256" key="17">
    <source>
        <dbReference type="ARBA" id="ARBA00072470"/>
    </source>
</evidence>
<evidence type="ECO:0000256" key="16">
    <source>
        <dbReference type="ARBA" id="ARBA00058215"/>
    </source>
</evidence>
<evidence type="ECO:0000256" key="2">
    <source>
        <dbReference type="ARBA" id="ARBA00006396"/>
    </source>
</evidence>
<evidence type="ECO:0000256" key="19">
    <source>
        <dbReference type="SAM" id="SignalP"/>
    </source>
</evidence>
<evidence type="ECO:0000256" key="9">
    <source>
        <dbReference type="ARBA" id="ARBA00022989"/>
    </source>
</evidence>
<evidence type="ECO:0000259" key="24">
    <source>
        <dbReference type="PROSITE" id="PS50853"/>
    </source>
</evidence>
<keyword evidence="4" id="KW-0812">Transmembrane</keyword>
<dbReference type="PROSITE" id="PS50060">
    <property type="entry name" value="MAM_2"/>
    <property type="match status" value="1"/>
</dbReference>
<dbReference type="CDD" id="cd00063">
    <property type="entry name" value="FN3"/>
    <property type="match status" value="2"/>
</dbReference>
<dbReference type="Proteomes" id="UP000001307">
    <property type="component" value="Unassembled WGS sequence"/>
</dbReference>
<dbReference type="Gene3D" id="2.60.40.10">
    <property type="entry name" value="Immunoglobulins"/>
    <property type="match status" value="4"/>
</dbReference>
<dbReference type="PROSITE" id="PS50853">
    <property type="entry name" value="FN3"/>
    <property type="match status" value="3"/>
</dbReference>
<dbReference type="SMART" id="SM00060">
    <property type="entry name" value="FN3"/>
    <property type="match status" value="3"/>
</dbReference>
<feature type="domain" description="MAM" evidence="22">
    <location>
        <begin position="39"/>
        <end position="181"/>
    </location>
</feature>
<evidence type="ECO:0000313" key="25">
    <source>
        <dbReference type="EMBL" id="CBY08646.1"/>
    </source>
</evidence>
<evidence type="ECO:0000256" key="7">
    <source>
        <dbReference type="ARBA" id="ARBA00022801"/>
    </source>
</evidence>
<feature type="domain" description="Tyrosine specific protein phosphatases" evidence="21">
    <location>
        <begin position="1367"/>
        <end position="1440"/>
    </location>
</feature>
<dbReference type="InterPro" id="IPR000242">
    <property type="entry name" value="PTP_cat"/>
</dbReference>
<feature type="domain" description="Tyrosine specific protein phosphatases" evidence="21">
    <location>
        <begin position="1589"/>
        <end position="1662"/>
    </location>
</feature>
<dbReference type="PANTHER" id="PTHR19134">
    <property type="entry name" value="RECEPTOR-TYPE TYROSINE-PROTEIN PHOSPHATASE"/>
    <property type="match status" value="1"/>
</dbReference>
<accession>E4XAH3</accession>
<keyword evidence="6" id="KW-0677">Repeat</keyword>
<sequence length="1677" mass="188255">MLGQTAWTTLLWILAAFGNGNGLVAAQQISRLYTPLNTGSCKFDRADPWCNFRQGTEDEFDWEMDETDRASGFVFVDTNVHEQGQQARLFTPSIDNKDTHCVSFDFKITGHGEISVYVIRDFFVYSQPVWSSQSITTEWTTVQLALSPQSYKLVFEGRILSRSNGLIALDNINVQYQSCREAPHFLRLGDTEVNEGQSAELQCIANGDASWGQNIRLQKFSSGMEEKIFRSHNMVNFQSAKFIWPAIGTADADKIRCVASNKTAAGVSNYAELKVRRPPVPIRAPEVDSAGPTHLIVRLNVDPNNHETFTGDGPVSNIEFRYKKVESAWEDGHDVSLATYNGTYRIWHLEPDTLYMLCVVLERPGPGGTGKPGPCLEIRTKCAKPMPLTQITVSPYKGQVVSETAQSNYADNLLVRWAKPTPRHAGCRTWGYVLKWRQVGGFWKTQEPESNRTIISNLRADTPYEVQVSIRNMVGTTDSLVIPTKTNDGLPEPIPSFKIKVITTEQSIIVQWPHPAVPNGDILAFKLRYSFFDAFDGPRDFHPGPPFQGEFQVPASRNVYEIANLPPGTTYNLTLSAKTSAGFGRPSEFTGTTKIGSPKWTSAYDAKEFSTSEDIVVTLRGADGNGAPVSHYNVVVENADNNTGRRRRSLSSKNGCFDRSISYDTYIKTGAEYYFAAEIDQRYFEERQMEIPFRVGDNNTYNGFRNAPLPPGKKVSIWVQAVSIQPGCNFSRGKHCDRNVKCQVVATRGVKPPPPPVEDMNNSNSERIYTEETTLKEGELATTSIMLYGGVSVALLFLLFVFVGSVVCFRRRALAMGPERYRVASPTDFGNRTDGMYSDHSDVKKPPSSYPTEKTPLMPDLVDYPSSSRKSEAEDFAVRVEDFPIHVSQMRSSRTYSFADEFETLPEGNTASWDVAQKPENIQKNRYTNILPYDHSRVVLRSNTQINSSGDYINASWISGYGLRYVAAQGPTETTIPDFWHAVWQENIRLVIMVTGLVEVGRRKCHQYWPNEIRGIERYGNFSVELISEQILAHYTLREFKICLGNLEPRIIRQMQFQSWPDHGVPTRPTGLLHFVRRSAQLNPDYNPVLVHCSAGSGRSGCFIVLDWMLRMADSEGLLDIYNTVKELRNKRVNMVANLEQYIFLHDSLLEAVLCGETGVQAMDLSSHYDNLITVTGGGAPIQEEFETLAVLTPRLTTEECQTARLARNRVKNRFQDVLPADRDLPYLITPDPAGSDPSHNYINAVFADSFLVKRDLIITQMPLPHTVGDFWRLVHDYSVSVVVMLNDASETDETCANYWPAEQTSETYSAFTVESLDKSDEIELISRTLKLTNYYRSNDPAKEVKLLQLSNWPAGQPVPSSRNAVLRLVSLIDQHRSTLPPGSRVLLHCVAGAGKSGTFASCYNVIQQLKTLQTADVFSSVLQLRAVRPQLVETLEQYRFIYEVAMEYADCEAMSGSDPSHNYINAVFADSFLVKRDLIITQMPLPHTVGDFWRLVHDYSVSVVVMLNDASETDETCANYWPAEQTSETYSAFTVESLDKSDEIELISRTLKLTNYYRSNDPAKEVKLLQLSNWPAGQPVPSSRNAVLRLVSLIDQHRSTLPPGSRVLLHCVAGAGKSGTFASCYNVIQQLKTLQTADVFSSVLQLRAVRPQLVETLEQYRFIYEVAMEYADCEAM</sequence>
<feature type="chain" id="PRO_5003190134" description="Tyrosine-protein phosphatase non-receptor type 20" evidence="19">
    <location>
        <begin position="27"/>
        <end position="1677"/>
    </location>
</feature>
<dbReference type="SMART" id="SM00404">
    <property type="entry name" value="PTPc_motif"/>
    <property type="match status" value="3"/>
</dbReference>
<dbReference type="InterPro" id="IPR036116">
    <property type="entry name" value="FN3_sf"/>
</dbReference>
<keyword evidence="5 19" id="KW-0732">Signal</keyword>
<dbReference type="EMBL" id="FN653032">
    <property type="protein sequence ID" value="CBY08646.1"/>
    <property type="molecule type" value="Genomic_DNA"/>
</dbReference>
<feature type="region of interest" description="Disordered" evidence="18">
    <location>
        <begin position="832"/>
        <end position="859"/>
    </location>
</feature>
<dbReference type="InterPro" id="IPR000998">
    <property type="entry name" value="MAM_dom"/>
</dbReference>
<dbReference type="InterPro" id="IPR013783">
    <property type="entry name" value="Ig-like_fold"/>
</dbReference>
<feature type="domain" description="Ig-like" evidence="23">
    <location>
        <begin position="183"/>
        <end position="274"/>
    </location>
</feature>
<organism evidence="25">
    <name type="scientific">Oikopleura dioica</name>
    <name type="common">Tunicate</name>
    <dbReference type="NCBI Taxonomy" id="34765"/>
    <lineage>
        <taxon>Eukaryota</taxon>
        <taxon>Metazoa</taxon>
        <taxon>Chordata</taxon>
        <taxon>Tunicata</taxon>
        <taxon>Appendicularia</taxon>
        <taxon>Copelata</taxon>
        <taxon>Oikopleuridae</taxon>
        <taxon>Oikopleura</taxon>
    </lineage>
</organism>
<dbReference type="InterPro" id="IPR029021">
    <property type="entry name" value="Prot-tyrosine_phosphatase-like"/>
</dbReference>
<dbReference type="GO" id="GO:0004725">
    <property type="term" value="F:protein tyrosine phosphatase activity"/>
    <property type="evidence" value="ECO:0007669"/>
    <property type="project" value="UniProtKB-EC"/>
</dbReference>
<evidence type="ECO:0000256" key="15">
    <source>
        <dbReference type="ARBA" id="ARBA00051722"/>
    </source>
</evidence>
<dbReference type="Gene3D" id="3.90.190.10">
    <property type="entry name" value="Protein tyrosine phosphatase superfamily"/>
    <property type="match status" value="3"/>
</dbReference>
<keyword evidence="9" id="KW-1133">Transmembrane helix</keyword>
<evidence type="ECO:0000256" key="8">
    <source>
        <dbReference type="ARBA" id="ARBA00022912"/>
    </source>
</evidence>
<dbReference type="FunCoup" id="E4XAH3">
    <property type="interactions" value="1"/>
</dbReference>
<feature type="domain" description="Tyrosine specific protein phosphatases" evidence="21">
    <location>
        <begin position="1070"/>
        <end position="1143"/>
    </location>
</feature>
<dbReference type="InterPro" id="IPR007110">
    <property type="entry name" value="Ig-like_dom"/>
</dbReference>
<evidence type="ECO:0000256" key="1">
    <source>
        <dbReference type="ARBA" id="ARBA00004479"/>
    </source>
</evidence>
<dbReference type="CDD" id="cd06263">
    <property type="entry name" value="MAM"/>
    <property type="match status" value="1"/>
</dbReference>
<feature type="domain" description="Tyrosine-protein phosphatase" evidence="20">
    <location>
        <begin position="1445"/>
        <end position="1671"/>
    </location>
</feature>
<dbReference type="Pfam" id="PF00629">
    <property type="entry name" value="MAM"/>
    <property type="match status" value="1"/>
</dbReference>
<dbReference type="CDD" id="cd00047">
    <property type="entry name" value="PTPc"/>
    <property type="match status" value="2"/>
</dbReference>
<dbReference type="InterPro" id="IPR003961">
    <property type="entry name" value="FN3_dom"/>
</dbReference>
<feature type="signal peptide" evidence="19">
    <location>
        <begin position="1"/>
        <end position="26"/>
    </location>
</feature>
<evidence type="ECO:0000256" key="10">
    <source>
        <dbReference type="ARBA" id="ARBA00023136"/>
    </source>
</evidence>
<evidence type="ECO:0000256" key="13">
    <source>
        <dbReference type="ARBA" id="ARBA00023180"/>
    </source>
</evidence>
<feature type="domain" description="Fibronectin type-III" evidence="24">
    <location>
        <begin position="281"/>
        <end position="383"/>
    </location>
</feature>
<evidence type="ECO:0000256" key="11">
    <source>
        <dbReference type="ARBA" id="ARBA00023157"/>
    </source>
</evidence>
<feature type="domain" description="Fibronectin type-III" evidence="24">
    <location>
        <begin position="394"/>
        <end position="489"/>
    </location>
</feature>
<dbReference type="FunFam" id="3.90.190.10:FF:000102">
    <property type="entry name" value="Receptor-type tyrosine-protein phosphatase"/>
    <property type="match status" value="3"/>
</dbReference>
<evidence type="ECO:0000259" key="23">
    <source>
        <dbReference type="PROSITE" id="PS50835"/>
    </source>
</evidence>
<dbReference type="PROSITE" id="PS50835">
    <property type="entry name" value="IG_LIKE"/>
    <property type="match status" value="1"/>
</dbReference>
<dbReference type="InterPro" id="IPR036179">
    <property type="entry name" value="Ig-like_dom_sf"/>
</dbReference>
<name>E4XAH3_OIKDI</name>
<dbReference type="PANTHER" id="PTHR19134:SF550">
    <property type="entry name" value="PROTEIN-TYROSINE-PHOSPHATASE"/>
    <property type="match status" value="1"/>
</dbReference>
<dbReference type="OrthoDB" id="10253954at2759"/>
<dbReference type="Gene3D" id="2.60.120.200">
    <property type="match status" value="1"/>
</dbReference>
<dbReference type="InParanoid" id="E4XAH3"/>
<evidence type="ECO:0000256" key="4">
    <source>
        <dbReference type="ARBA" id="ARBA00022692"/>
    </source>
</evidence>
<dbReference type="Pfam" id="PF00102">
    <property type="entry name" value="Y_phosphatase"/>
    <property type="match status" value="3"/>
</dbReference>
<reference evidence="25" key="1">
    <citation type="journal article" date="2010" name="Science">
        <title>Plasticity of animal genome architecture unmasked by rapid evolution of a pelagic tunicate.</title>
        <authorList>
            <person name="Denoeud F."/>
            <person name="Henriet S."/>
            <person name="Mungpakdee S."/>
            <person name="Aury J.M."/>
            <person name="Da Silva C."/>
            <person name="Brinkmann H."/>
            <person name="Mikhaleva J."/>
            <person name="Olsen L.C."/>
            <person name="Jubin C."/>
            <person name="Canestro C."/>
            <person name="Bouquet J.M."/>
            <person name="Danks G."/>
            <person name="Poulain J."/>
            <person name="Campsteijn C."/>
            <person name="Adamski M."/>
            <person name="Cross I."/>
            <person name="Yadetie F."/>
            <person name="Muffato M."/>
            <person name="Louis A."/>
            <person name="Butcher S."/>
            <person name="Tsagkogeorga G."/>
            <person name="Konrad A."/>
            <person name="Singh S."/>
            <person name="Jensen M.F."/>
            <person name="Cong E.H."/>
            <person name="Eikeseth-Otteraa H."/>
            <person name="Noel B."/>
            <person name="Anthouard V."/>
            <person name="Porcel B.M."/>
            <person name="Kachouri-Lafond R."/>
            <person name="Nishino A."/>
            <person name="Ugolini M."/>
            <person name="Chourrout P."/>
            <person name="Nishida H."/>
            <person name="Aasland R."/>
            <person name="Huzurbazar S."/>
            <person name="Westhof E."/>
            <person name="Delsuc F."/>
            <person name="Lehrach H."/>
            <person name="Reinhardt R."/>
            <person name="Weissenbach J."/>
            <person name="Roy S.W."/>
            <person name="Artiguenave F."/>
            <person name="Postlethwait J.H."/>
            <person name="Manak J.R."/>
            <person name="Thompson E.M."/>
            <person name="Jaillon O."/>
            <person name="Du Pasquier L."/>
            <person name="Boudinot P."/>
            <person name="Liberles D.A."/>
            <person name="Volff J.N."/>
            <person name="Philippe H."/>
            <person name="Lenhard B."/>
            <person name="Roest Crollius H."/>
            <person name="Wincker P."/>
            <person name="Chourrout D."/>
        </authorList>
    </citation>
    <scope>NUCLEOTIDE SEQUENCE [LARGE SCALE GENOMIC DNA]</scope>
</reference>
<keyword evidence="13" id="KW-0325">Glycoprotein</keyword>